<dbReference type="AlphaFoldDB" id="A0A172Y665"/>
<organism evidence="2 3">
    <name type="scientific">Brevundimonas naejangsanensis</name>
    <dbReference type="NCBI Taxonomy" id="588932"/>
    <lineage>
        <taxon>Bacteria</taxon>
        <taxon>Pseudomonadati</taxon>
        <taxon>Pseudomonadota</taxon>
        <taxon>Alphaproteobacteria</taxon>
        <taxon>Caulobacterales</taxon>
        <taxon>Caulobacteraceae</taxon>
        <taxon>Brevundimonas</taxon>
    </lineage>
</organism>
<gene>
    <name evidence="2" type="ORF">DA69_08185</name>
</gene>
<accession>A0A172Y665</accession>
<evidence type="ECO:0008006" key="4">
    <source>
        <dbReference type="Google" id="ProtNLM"/>
    </source>
</evidence>
<dbReference type="Proteomes" id="UP000077603">
    <property type="component" value="Chromosome"/>
</dbReference>
<protein>
    <recommendedName>
        <fullName evidence="4">DUF4402 domain-containing protein</fullName>
    </recommendedName>
</protein>
<dbReference type="EMBL" id="CP015614">
    <property type="protein sequence ID" value="ANF54717.1"/>
    <property type="molecule type" value="Genomic_DNA"/>
</dbReference>
<proteinExistence type="predicted"/>
<keyword evidence="1" id="KW-0732">Signal</keyword>
<dbReference type="STRING" id="588932.DA69_08185"/>
<evidence type="ECO:0000256" key="1">
    <source>
        <dbReference type="SAM" id="SignalP"/>
    </source>
</evidence>
<keyword evidence="3" id="KW-1185">Reference proteome</keyword>
<feature type="chain" id="PRO_5008004315" description="DUF4402 domain-containing protein" evidence="1">
    <location>
        <begin position="22"/>
        <end position="181"/>
    </location>
</feature>
<dbReference type="KEGG" id="bne:DA69_08185"/>
<reference evidence="2 3" key="1">
    <citation type="journal article" date="2014" name="Genome Announc.">
        <title>Genome Sequence of a Promising Hydrogen-Producing Facultative Anaerobic Bacterium, Brevundimonas naejangsanensis Strain B1.</title>
        <authorList>
            <person name="Su H."/>
            <person name="Zhang T."/>
            <person name="Bao M."/>
            <person name="Jiang Y."/>
            <person name="Wang Y."/>
            <person name="Tan T."/>
        </authorList>
    </citation>
    <scope>NUCLEOTIDE SEQUENCE [LARGE SCALE GENOMIC DNA]</scope>
    <source>
        <strain evidence="2 3">B1</strain>
    </source>
</reference>
<evidence type="ECO:0000313" key="2">
    <source>
        <dbReference type="EMBL" id="ANF54717.1"/>
    </source>
</evidence>
<dbReference type="eggNOG" id="ENOG503439C">
    <property type="taxonomic scope" value="Bacteria"/>
</dbReference>
<feature type="signal peptide" evidence="1">
    <location>
        <begin position="1"/>
        <end position="21"/>
    </location>
</feature>
<name>A0A172Y665_9CAUL</name>
<evidence type="ECO:0000313" key="3">
    <source>
        <dbReference type="Proteomes" id="UP000077603"/>
    </source>
</evidence>
<sequence>MRTACLLAAAMLVTAGTAAKADDAGRKALVLEAVGRISPKCDIGALGGVDLGDLRRSGLAVETRFGLSCNVPFDINLRSANGGLAHETLPRGQGPYSGLAAYRLAINVPLESGHPGRGGLGGAATGDFTSRQLMAGQVISSRGGVAFDGGRLNIEMMEPEGAGLLAGRYWETVEISLVPRL</sequence>